<protein>
    <recommendedName>
        <fullName evidence="8">FAD/NAD(P)-binding domain-containing protein</fullName>
    </recommendedName>
</protein>
<dbReference type="GO" id="GO:0050660">
    <property type="term" value="F:flavin adenine dinucleotide binding"/>
    <property type="evidence" value="ECO:0007669"/>
    <property type="project" value="InterPro"/>
</dbReference>
<comment type="cofactor">
    <cofactor evidence="1">
        <name>FAD</name>
        <dbReference type="ChEBI" id="CHEBI:57692"/>
    </cofactor>
</comment>
<proteinExistence type="predicted"/>
<dbReference type="Pfam" id="PF00743">
    <property type="entry name" value="FMO-like"/>
    <property type="match status" value="1"/>
</dbReference>
<organism evidence="6 7">
    <name type="scientific">Cytospora leucostoma</name>
    <dbReference type="NCBI Taxonomy" id="1230097"/>
    <lineage>
        <taxon>Eukaryota</taxon>
        <taxon>Fungi</taxon>
        <taxon>Dikarya</taxon>
        <taxon>Ascomycota</taxon>
        <taxon>Pezizomycotina</taxon>
        <taxon>Sordariomycetes</taxon>
        <taxon>Sordariomycetidae</taxon>
        <taxon>Diaporthales</taxon>
        <taxon>Cytosporaceae</taxon>
        <taxon>Cytospora</taxon>
    </lineage>
</organism>
<dbReference type="SUPFAM" id="SSF51905">
    <property type="entry name" value="FAD/NAD(P)-binding domain"/>
    <property type="match status" value="1"/>
</dbReference>
<gene>
    <name evidence="6" type="ORF">VPNG_05164</name>
</gene>
<keyword evidence="3" id="KW-0274">FAD</keyword>
<evidence type="ECO:0000256" key="5">
    <source>
        <dbReference type="ARBA" id="ARBA00023033"/>
    </source>
</evidence>
<name>A0A423X8E5_9PEZI</name>
<dbReference type="EMBL" id="LKEB01000024">
    <property type="protein sequence ID" value="ROW11954.1"/>
    <property type="molecule type" value="Genomic_DNA"/>
</dbReference>
<evidence type="ECO:0000313" key="6">
    <source>
        <dbReference type="EMBL" id="ROW11954.1"/>
    </source>
</evidence>
<evidence type="ECO:0000256" key="3">
    <source>
        <dbReference type="ARBA" id="ARBA00022827"/>
    </source>
</evidence>
<dbReference type="PANTHER" id="PTHR43872">
    <property type="entry name" value="MONOOXYGENASE, PUTATIVE (AFU_ORTHOLOGUE AFUA_8G02570)-RELATED"/>
    <property type="match status" value="1"/>
</dbReference>
<dbReference type="Gene3D" id="3.50.50.60">
    <property type="entry name" value="FAD/NAD(P)-binding domain"/>
    <property type="match status" value="2"/>
</dbReference>
<keyword evidence="7" id="KW-1185">Reference proteome</keyword>
<evidence type="ECO:0008006" key="8">
    <source>
        <dbReference type="Google" id="ProtNLM"/>
    </source>
</evidence>
<dbReference type="GO" id="GO:0050661">
    <property type="term" value="F:NADP binding"/>
    <property type="evidence" value="ECO:0007669"/>
    <property type="project" value="InterPro"/>
</dbReference>
<comment type="caution">
    <text evidence="6">The sequence shown here is derived from an EMBL/GenBank/DDBJ whole genome shotgun (WGS) entry which is preliminary data.</text>
</comment>
<evidence type="ECO:0000256" key="4">
    <source>
        <dbReference type="ARBA" id="ARBA00023002"/>
    </source>
</evidence>
<keyword evidence="2" id="KW-0285">Flavoprotein</keyword>
<keyword evidence="4" id="KW-0560">Oxidoreductase</keyword>
<evidence type="ECO:0000313" key="7">
    <source>
        <dbReference type="Proteomes" id="UP000285146"/>
    </source>
</evidence>
<dbReference type="GO" id="GO:0004499">
    <property type="term" value="F:N,N-dimethylaniline monooxygenase activity"/>
    <property type="evidence" value="ECO:0007669"/>
    <property type="project" value="InterPro"/>
</dbReference>
<dbReference type="InterPro" id="IPR036188">
    <property type="entry name" value="FAD/NAD-bd_sf"/>
</dbReference>
<evidence type="ECO:0000256" key="1">
    <source>
        <dbReference type="ARBA" id="ARBA00001974"/>
    </source>
</evidence>
<accession>A0A423X8E5</accession>
<dbReference type="InParanoid" id="A0A423X8E5"/>
<reference evidence="6 7" key="1">
    <citation type="submission" date="2015-09" db="EMBL/GenBank/DDBJ databases">
        <title>Host preference determinants of Valsa canker pathogens revealed by comparative genomics.</title>
        <authorList>
            <person name="Yin Z."/>
            <person name="Huang L."/>
        </authorList>
    </citation>
    <scope>NUCLEOTIDE SEQUENCE [LARGE SCALE GENOMIC DNA]</scope>
    <source>
        <strain evidence="6 7">SXYLt</strain>
    </source>
</reference>
<dbReference type="InterPro" id="IPR020946">
    <property type="entry name" value="Flavin_mOase-like"/>
</dbReference>
<evidence type="ECO:0000256" key="2">
    <source>
        <dbReference type="ARBA" id="ARBA00022630"/>
    </source>
</evidence>
<dbReference type="PANTHER" id="PTHR43872:SF1">
    <property type="entry name" value="MONOOXYGENASE, PUTATIVE (AFU_ORTHOLOGUE AFUA_8G02570)-RELATED"/>
    <property type="match status" value="1"/>
</dbReference>
<dbReference type="Proteomes" id="UP000285146">
    <property type="component" value="Unassembled WGS sequence"/>
</dbReference>
<dbReference type="AlphaFoldDB" id="A0A423X8E5"/>
<dbReference type="InterPro" id="IPR051820">
    <property type="entry name" value="FAD-binding_MO"/>
</dbReference>
<dbReference type="PRINTS" id="PR00411">
    <property type="entry name" value="PNDRDTASEI"/>
</dbReference>
<keyword evidence="5" id="KW-0503">Monooxygenase</keyword>
<dbReference type="OrthoDB" id="66881at2759"/>
<sequence length="513" mass="56896">MGHYDFIIIGAGASGINAAHQVQTEFPGARYVVLEARDAIGGTWDFFKYPGLRSDSSLTSFGFRWRPWSEEKEIAEGAKIQKYLEDSAAYAGIDKHIQFKNKVTGAHWSSDESKWTVEVDFDGGQDKRVLKGTYVIACSGYYDYETPLQAEIPGITDFGGVVVHPQFWPEDLDYSGKRVVIIGSGATTVTLLPVLAKTAAKVTMLQRSPTYVLPVASASGLVRAVRGSLPKRIADTINFWQSVIVQILIKMFCFTFPSLARRLLINIMAKELEGSGIPVDPHFTPRYNPWDQRLCICPDGDFYKALHGGNCDVVTDHIETVTKSGIKTKSGRNIDADIIITATGLRVFILGGIDCTVDGQRFKMEERFAWRNCMLEGVPNMALVIGYTRISWTLGSDVCLRLLMRVIHHMKNIGAVAVMPVVQDRASLKAEPFISMKSTYFLAARDTMPRKGNVEPWDERKDFISENLFVSYGRIGTIIKGLEFTMGLGDGQGCQHEKYGKPNGHAKGHSKAD</sequence>